<organism evidence="1 2">
    <name type="scientific">Melastoma candidum</name>
    <dbReference type="NCBI Taxonomy" id="119954"/>
    <lineage>
        <taxon>Eukaryota</taxon>
        <taxon>Viridiplantae</taxon>
        <taxon>Streptophyta</taxon>
        <taxon>Embryophyta</taxon>
        <taxon>Tracheophyta</taxon>
        <taxon>Spermatophyta</taxon>
        <taxon>Magnoliopsida</taxon>
        <taxon>eudicotyledons</taxon>
        <taxon>Gunneridae</taxon>
        <taxon>Pentapetalae</taxon>
        <taxon>rosids</taxon>
        <taxon>malvids</taxon>
        <taxon>Myrtales</taxon>
        <taxon>Melastomataceae</taxon>
        <taxon>Melastomatoideae</taxon>
        <taxon>Melastomateae</taxon>
        <taxon>Melastoma</taxon>
    </lineage>
</organism>
<keyword evidence="2" id="KW-1185">Reference proteome</keyword>
<sequence length="152" mass="17820">MPLRDQAILETGVGLDKLEQLWSLLQEPVHGPSSASKSSNIFNSDNRTTTDDSSAAKVERKRKRMISNRESARRSRWRKKKHFEDLIDEMHRLCVANHKLGEKLGLVVYRCDEMHRENQWLHSERASLYAMLLNLHRISMDARSRHQIIYPD</sequence>
<evidence type="ECO:0000313" key="1">
    <source>
        <dbReference type="EMBL" id="KAI4339810.1"/>
    </source>
</evidence>
<comment type="caution">
    <text evidence="1">The sequence shown here is derived from an EMBL/GenBank/DDBJ whole genome shotgun (WGS) entry which is preliminary data.</text>
</comment>
<name>A0ACB9NU40_9MYRT</name>
<reference evidence="2" key="1">
    <citation type="journal article" date="2023" name="Front. Plant Sci.">
        <title>Chromosomal-level genome assembly of Melastoma candidum provides insights into trichome evolution.</title>
        <authorList>
            <person name="Zhong Y."/>
            <person name="Wu W."/>
            <person name="Sun C."/>
            <person name="Zou P."/>
            <person name="Liu Y."/>
            <person name="Dai S."/>
            <person name="Zhou R."/>
        </authorList>
    </citation>
    <scope>NUCLEOTIDE SEQUENCE [LARGE SCALE GENOMIC DNA]</scope>
</reference>
<gene>
    <name evidence="1" type="ORF">MLD38_024710</name>
</gene>
<proteinExistence type="predicted"/>
<evidence type="ECO:0000313" key="2">
    <source>
        <dbReference type="Proteomes" id="UP001057402"/>
    </source>
</evidence>
<protein>
    <submittedName>
        <fullName evidence="1">Uncharacterized protein</fullName>
    </submittedName>
</protein>
<dbReference type="Proteomes" id="UP001057402">
    <property type="component" value="Chromosome 7"/>
</dbReference>
<accession>A0ACB9NU40</accession>
<dbReference type="EMBL" id="CM042886">
    <property type="protein sequence ID" value="KAI4339810.1"/>
    <property type="molecule type" value="Genomic_DNA"/>
</dbReference>